<keyword evidence="3" id="KW-1185">Reference proteome</keyword>
<evidence type="ECO:0000256" key="1">
    <source>
        <dbReference type="SAM" id="SignalP"/>
    </source>
</evidence>
<dbReference type="RefSeq" id="WP_048600098.1">
    <property type="nucleotide sequence ID" value="NZ_CVPC01000031.1"/>
</dbReference>
<keyword evidence="1" id="KW-0732">Signal</keyword>
<sequence length="155" mass="16207">MKNIILAAAVSLIPVTAFADGHSKIWNMAGLGNAPDSSEMMQGTTGSLLINTSTDLWDWSQAPEGFPTLVTAECSQTVALTPEGAPFGGVGVCGMMDPDGDLAIYFGEITPQMEYIGSMTAGSGKYEPYVGQKFIGTVTGMLSTGQQMYHVVAAD</sequence>
<protein>
    <submittedName>
        <fullName evidence="2">Uncharacterized protein</fullName>
    </submittedName>
</protein>
<evidence type="ECO:0000313" key="3">
    <source>
        <dbReference type="Proteomes" id="UP000048949"/>
    </source>
</evidence>
<evidence type="ECO:0000313" key="2">
    <source>
        <dbReference type="EMBL" id="CRK76711.1"/>
    </source>
</evidence>
<name>A0A0U1NPN8_9RHOB</name>
<gene>
    <name evidence="2" type="ORF">NIG5292_02776</name>
</gene>
<organism evidence="2 3">
    <name type="scientific">Nereida ignava</name>
    <dbReference type="NCBI Taxonomy" id="282199"/>
    <lineage>
        <taxon>Bacteria</taxon>
        <taxon>Pseudomonadati</taxon>
        <taxon>Pseudomonadota</taxon>
        <taxon>Alphaproteobacteria</taxon>
        <taxon>Rhodobacterales</taxon>
        <taxon>Roseobacteraceae</taxon>
        <taxon>Nereida</taxon>
    </lineage>
</organism>
<reference evidence="2 3" key="1">
    <citation type="submission" date="2015-04" db="EMBL/GenBank/DDBJ databases">
        <authorList>
            <person name="Syromyatnikov M.Y."/>
            <person name="Popov V.N."/>
        </authorList>
    </citation>
    <scope>NUCLEOTIDE SEQUENCE [LARGE SCALE GENOMIC DNA]</scope>
    <source>
        <strain evidence="2 3">CECT 5292</strain>
    </source>
</reference>
<feature type="chain" id="PRO_5006712301" evidence="1">
    <location>
        <begin position="20"/>
        <end position="155"/>
    </location>
</feature>
<dbReference type="AlphaFoldDB" id="A0A0U1NPN8"/>
<dbReference type="EMBL" id="CVQV01000031">
    <property type="protein sequence ID" value="CRK76711.1"/>
    <property type="molecule type" value="Genomic_DNA"/>
</dbReference>
<dbReference type="Proteomes" id="UP000048949">
    <property type="component" value="Unassembled WGS sequence"/>
</dbReference>
<dbReference type="OrthoDB" id="7871585at2"/>
<proteinExistence type="predicted"/>
<accession>A0A0U1NPN8</accession>
<feature type="signal peptide" evidence="1">
    <location>
        <begin position="1"/>
        <end position="19"/>
    </location>
</feature>